<dbReference type="RefSeq" id="WP_038084073.1">
    <property type="nucleotide sequence ID" value="NZ_JMIR01000002.1"/>
</dbReference>
<reference evidence="2 3" key="1">
    <citation type="journal article" date="2013" name="Int. J. Syst. Evol. Microbiol.">
        <title>Tumebacillus flagellatus sp. nov., an alpha-amylase/pullulanase-producing bacterium isolated from cassava wastewater.</title>
        <authorList>
            <person name="Wang Q."/>
            <person name="Xie N."/>
            <person name="Qin Y."/>
            <person name="Shen N."/>
            <person name="Zhu J."/>
            <person name="Mi H."/>
            <person name="Huang R."/>
        </authorList>
    </citation>
    <scope>NUCLEOTIDE SEQUENCE [LARGE SCALE GENOMIC DNA]</scope>
    <source>
        <strain evidence="2 3">GST4</strain>
    </source>
</reference>
<evidence type="ECO:0000259" key="1">
    <source>
        <dbReference type="Pfam" id="PF06983"/>
    </source>
</evidence>
<dbReference type="Gene3D" id="3.10.180.10">
    <property type="entry name" value="2,3-Dihydroxybiphenyl 1,2-Dioxygenase, domain 1"/>
    <property type="match status" value="1"/>
</dbReference>
<dbReference type="eggNOG" id="COG2764">
    <property type="taxonomic scope" value="Bacteria"/>
</dbReference>
<dbReference type="InterPro" id="IPR028973">
    <property type="entry name" value="PhnB-like"/>
</dbReference>
<accession>A0A074LXQ5</accession>
<comment type="caution">
    <text evidence="2">The sequence shown here is derived from an EMBL/GenBank/DDBJ whole genome shotgun (WGS) entry which is preliminary data.</text>
</comment>
<dbReference type="SUPFAM" id="SSF54593">
    <property type="entry name" value="Glyoxalase/Bleomycin resistance protein/Dihydroxybiphenyl dioxygenase"/>
    <property type="match status" value="1"/>
</dbReference>
<feature type="domain" description="PhnB-like" evidence="1">
    <location>
        <begin position="3"/>
        <end position="129"/>
    </location>
</feature>
<dbReference type="InterPro" id="IPR029068">
    <property type="entry name" value="Glyas_Bleomycin-R_OHBP_Dase"/>
</dbReference>
<dbReference type="PANTHER" id="PTHR33990:SF1">
    <property type="entry name" value="PROTEIN YJDN"/>
    <property type="match status" value="1"/>
</dbReference>
<evidence type="ECO:0000313" key="2">
    <source>
        <dbReference type="EMBL" id="KEO84908.1"/>
    </source>
</evidence>
<gene>
    <name evidence="2" type="ORF">EL26_02540</name>
</gene>
<protein>
    <recommendedName>
        <fullName evidence="1">PhnB-like domain-containing protein</fullName>
    </recommendedName>
</protein>
<dbReference type="PANTHER" id="PTHR33990">
    <property type="entry name" value="PROTEIN YJDN-RELATED"/>
    <property type="match status" value="1"/>
</dbReference>
<dbReference type="EMBL" id="JMIR01000002">
    <property type="protein sequence ID" value="KEO84908.1"/>
    <property type="molecule type" value="Genomic_DNA"/>
</dbReference>
<dbReference type="OrthoDB" id="9795306at2"/>
<sequence length="136" mass="15048">MNVIPYLTFQGTTEEAMNFYAKALQGEIVQLDRYSGAPGMQIPEGWEDKVIHGRVKFGGDNFLYFSDADRDVVAGNSVSLAVEFDSEEAVNHAFNVLADGGSVFMPLGKTFWGALYGKLTDKFGINWDLNHTLKSE</sequence>
<dbReference type="Pfam" id="PF06983">
    <property type="entry name" value="3-dmu-9_3-mt"/>
    <property type="match status" value="1"/>
</dbReference>
<name>A0A074LXQ5_9BACL</name>
<dbReference type="CDD" id="cd06588">
    <property type="entry name" value="PhnB_like"/>
    <property type="match status" value="1"/>
</dbReference>
<dbReference type="Proteomes" id="UP000027931">
    <property type="component" value="Unassembled WGS sequence"/>
</dbReference>
<keyword evidence="3" id="KW-1185">Reference proteome</keyword>
<proteinExistence type="predicted"/>
<dbReference type="AlphaFoldDB" id="A0A074LXQ5"/>
<evidence type="ECO:0000313" key="3">
    <source>
        <dbReference type="Proteomes" id="UP000027931"/>
    </source>
</evidence>
<organism evidence="2 3">
    <name type="scientific">Tumebacillus flagellatus</name>
    <dbReference type="NCBI Taxonomy" id="1157490"/>
    <lineage>
        <taxon>Bacteria</taxon>
        <taxon>Bacillati</taxon>
        <taxon>Bacillota</taxon>
        <taxon>Bacilli</taxon>
        <taxon>Bacillales</taxon>
        <taxon>Alicyclobacillaceae</taxon>
        <taxon>Tumebacillus</taxon>
    </lineage>
</organism>
<dbReference type="STRING" id="1157490.EL26_02540"/>